<dbReference type="Pfam" id="PF00355">
    <property type="entry name" value="Rieske"/>
    <property type="match status" value="1"/>
</dbReference>
<keyword evidence="1" id="KW-0001">2Fe-2S</keyword>
<reference evidence="7 8" key="1">
    <citation type="submission" date="2019-04" db="EMBL/GenBank/DDBJ databases">
        <title>Natronomonas sp. F20-122 a newhaloarchaeon isolated from a saline saltern of Isla Bacuta, Huelva, Spain.</title>
        <authorList>
            <person name="Duran-Viseras A."/>
            <person name="Sanchez-Porro C."/>
            <person name="Ventosa A."/>
        </authorList>
    </citation>
    <scope>NUCLEOTIDE SEQUENCE [LARGE SCALE GENOMIC DNA]</scope>
    <source>
        <strain evidence="7 8">F20-122</strain>
    </source>
</reference>
<dbReference type="AlphaFoldDB" id="A0A4U5JAI9"/>
<evidence type="ECO:0000313" key="7">
    <source>
        <dbReference type="EMBL" id="TKR25814.1"/>
    </source>
</evidence>
<dbReference type="SUPFAM" id="SSF50022">
    <property type="entry name" value="ISP domain"/>
    <property type="match status" value="1"/>
</dbReference>
<keyword evidence="4" id="KW-0411">Iron-sulfur</keyword>
<gene>
    <name evidence="7" type="ORF">DM868_09790</name>
</gene>
<dbReference type="GO" id="GO:0046872">
    <property type="term" value="F:metal ion binding"/>
    <property type="evidence" value="ECO:0007669"/>
    <property type="project" value="UniProtKB-KW"/>
</dbReference>
<accession>A0A4U5JAI9</accession>
<dbReference type="EMBL" id="QKNX01000003">
    <property type="protein sequence ID" value="TKR25814.1"/>
    <property type="molecule type" value="Genomic_DNA"/>
</dbReference>
<dbReference type="PANTHER" id="PTHR40261">
    <property type="match status" value="1"/>
</dbReference>
<sequence length="146" mass="15749">MAMRYRLTSVETVLDSGSWLFTARDGRGEDIEVVLVPCEDADSTIEAWINRCTHEDQRLYREGVGVVVRDGGVVCPKHGSIFDSCSGDCENGPADGSTLASIEVTVDDGQVYLTDEDATYLHDGPSADDDADDSGDGPDSTSHLRF</sequence>
<dbReference type="PROSITE" id="PS51296">
    <property type="entry name" value="RIESKE"/>
    <property type="match status" value="1"/>
</dbReference>
<dbReference type="RefSeq" id="WP_137276819.1">
    <property type="nucleotide sequence ID" value="NZ_QKNX01000003.1"/>
</dbReference>
<evidence type="ECO:0000259" key="6">
    <source>
        <dbReference type="PROSITE" id="PS51296"/>
    </source>
</evidence>
<proteinExistence type="predicted"/>
<dbReference type="Proteomes" id="UP000308037">
    <property type="component" value="Unassembled WGS sequence"/>
</dbReference>
<keyword evidence="2" id="KW-0479">Metal-binding</keyword>
<dbReference type="PANTHER" id="PTHR40261:SF1">
    <property type="entry name" value="RIESKE DOMAIN-CONTAINING PROTEIN"/>
    <property type="match status" value="1"/>
</dbReference>
<dbReference type="OrthoDB" id="250454at2157"/>
<keyword evidence="8" id="KW-1185">Reference proteome</keyword>
<evidence type="ECO:0000256" key="4">
    <source>
        <dbReference type="ARBA" id="ARBA00023014"/>
    </source>
</evidence>
<feature type="compositionally biased region" description="Acidic residues" evidence="5">
    <location>
        <begin position="126"/>
        <end position="136"/>
    </location>
</feature>
<evidence type="ECO:0000313" key="8">
    <source>
        <dbReference type="Proteomes" id="UP000308037"/>
    </source>
</evidence>
<dbReference type="InterPro" id="IPR017941">
    <property type="entry name" value="Rieske_2Fe-2S"/>
</dbReference>
<evidence type="ECO:0000256" key="5">
    <source>
        <dbReference type="SAM" id="MobiDB-lite"/>
    </source>
</evidence>
<organism evidence="7 8">
    <name type="scientific">Natronomonas salsuginis</name>
    <dbReference type="NCBI Taxonomy" id="2217661"/>
    <lineage>
        <taxon>Archaea</taxon>
        <taxon>Methanobacteriati</taxon>
        <taxon>Methanobacteriota</taxon>
        <taxon>Stenosarchaea group</taxon>
        <taxon>Halobacteria</taxon>
        <taxon>Halobacteriales</taxon>
        <taxon>Natronomonadaceae</taxon>
        <taxon>Natronomonas</taxon>
    </lineage>
</organism>
<evidence type="ECO:0000256" key="1">
    <source>
        <dbReference type="ARBA" id="ARBA00022714"/>
    </source>
</evidence>
<feature type="region of interest" description="Disordered" evidence="5">
    <location>
        <begin position="118"/>
        <end position="146"/>
    </location>
</feature>
<evidence type="ECO:0000256" key="2">
    <source>
        <dbReference type="ARBA" id="ARBA00022723"/>
    </source>
</evidence>
<keyword evidence="3" id="KW-0408">Iron</keyword>
<dbReference type="GO" id="GO:0051537">
    <property type="term" value="F:2 iron, 2 sulfur cluster binding"/>
    <property type="evidence" value="ECO:0007669"/>
    <property type="project" value="UniProtKB-KW"/>
</dbReference>
<dbReference type="InterPro" id="IPR036922">
    <property type="entry name" value="Rieske_2Fe-2S_sf"/>
</dbReference>
<protein>
    <submittedName>
        <fullName evidence="7">Rieske (2Fe-2S) protein</fullName>
    </submittedName>
</protein>
<dbReference type="Gene3D" id="2.102.10.10">
    <property type="entry name" value="Rieske [2Fe-2S] iron-sulphur domain"/>
    <property type="match status" value="1"/>
</dbReference>
<feature type="domain" description="Rieske" evidence="6">
    <location>
        <begin position="19"/>
        <end position="113"/>
    </location>
</feature>
<name>A0A4U5JAI9_9EURY</name>
<comment type="caution">
    <text evidence="7">The sequence shown here is derived from an EMBL/GenBank/DDBJ whole genome shotgun (WGS) entry which is preliminary data.</text>
</comment>
<evidence type="ECO:0000256" key="3">
    <source>
        <dbReference type="ARBA" id="ARBA00023004"/>
    </source>
</evidence>